<dbReference type="InterPro" id="IPR032466">
    <property type="entry name" value="Metal_Hydrolase"/>
</dbReference>
<organism evidence="1">
    <name type="scientific">marine metagenome</name>
    <dbReference type="NCBI Taxonomy" id="408172"/>
    <lineage>
        <taxon>unclassified sequences</taxon>
        <taxon>metagenomes</taxon>
        <taxon>ecological metagenomes</taxon>
    </lineage>
</organism>
<protein>
    <recommendedName>
        <fullName evidence="2">Amidohydrolase-related domain-containing protein</fullName>
    </recommendedName>
</protein>
<dbReference type="SUPFAM" id="SSF51556">
    <property type="entry name" value="Metallo-dependent hydrolases"/>
    <property type="match status" value="1"/>
</dbReference>
<dbReference type="InterPro" id="IPR046249">
    <property type="entry name" value="DUF6282"/>
</dbReference>
<evidence type="ECO:0000313" key="1">
    <source>
        <dbReference type="EMBL" id="SVB24454.1"/>
    </source>
</evidence>
<accession>A0A382CF10</accession>
<dbReference type="Gene3D" id="3.20.20.140">
    <property type="entry name" value="Metal-dependent hydrolases"/>
    <property type="match status" value="1"/>
</dbReference>
<gene>
    <name evidence="1" type="ORF">METZ01_LOCUS177308</name>
</gene>
<reference evidence="1" key="1">
    <citation type="submission" date="2018-05" db="EMBL/GenBank/DDBJ databases">
        <authorList>
            <person name="Lanie J.A."/>
            <person name="Ng W.-L."/>
            <person name="Kazmierczak K.M."/>
            <person name="Andrzejewski T.M."/>
            <person name="Davidsen T.M."/>
            <person name="Wayne K.J."/>
            <person name="Tettelin H."/>
            <person name="Glass J.I."/>
            <person name="Rusch D."/>
            <person name="Podicherti R."/>
            <person name="Tsui H.-C.T."/>
            <person name="Winkler M.E."/>
        </authorList>
    </citation>
    <scope>NUCLEOTIDE SEQUENCE</scope>
</reference>
<proteinExistence type="predicted"/>
<name>A0A382CF10_9ZZZZ</name>
<evidence type="ECO:0008006" key="2">
    <source>
        <dbReference type="Google" id="ProtNLM"/>
    </source>
</evidence>
<dbReference type="AlphaFoldDB" id="A0A382CF10"/>
<dbReference type="EMBL" id="UINC01034116">
    <property type="protein sequence ID" value="SVB24454.1"/>
    <property type="molecule type" value="Genomic_DNA"/>
</dbReference>
<dbReference type="Pfam" id="PF19799">
    <property type="entry name" value="DUF6282"/>
    <property type="match status" value="1"/>
</dbReference>
<sequence>MGLRKGHLNSEIEDILKGSFDLHVHASPDTTERRMDALETARSAYESKMSGFVLKAHDYPTSPLAYVLNRMYPGLEVVGAIALSRSVGGINPDAVRVSAELGAKVVWMPTITANHWNKAHGGGQGLRITDDRGKLLEKTIEVIEVVYEYEMVLASGHVSPKEVITLFKEAEARGVTRMIATHPQSDATEDEVVEIASSGAYLEYPFVSCMPSHGNMSPSELAKKIRLHGIERCIITTGLGQWVNPPPAEGMRMAIATMLNSGMSTDEISTLVKKNPRQLID</sequence>